<gene>
    <name evidence="2" type="ORF">AVEN_178779_1</name>
</gene>
<dbReference type="Proteomes" id="UP000499080">
    <property type="component" value="Unassembled WGS sequence"/>
</dbReference>
<proteinExistence type="predicted"/>
<feature type="compositionally biased region" description="Polar residues" evidence="1">
    <location>
        <begin position="34"/>
        <end position="43"/>
    </location>
</feature>
<evidence type="ECO:0000256" key="1">
    <source>
        <dbReference type="SAM" id="MobiDB-lite"/>
    </source>
</evidence>
<protein>
    <submittedName>
        <fullName evidence="2">Uncharacterized protein</fullName>
    </submittedName>
</protein>
<accession>A0A4Y2N9H9</accession>
<dbReference type="EMBL" id="BGPR01008787">
    <property type="protein sequence ID" value="GBN36088.1"/>
    <property type="molecule type" value="Genomic_DNA"/>
</dbReference>
<reference evidence="2 3" key="1">
    <citation type="journal article" date="2019" name="Sci. Rep.">
        <title>Orb-weaving spider Araneus ventricosus genome elucidates the spidroin gene catalogue.</title>
        <authorList>
            <person name="Kono N."/>
            <person name="Nakamura H."/>
            <person name="Ohtoshi R."/>
            <person name="Moran D.A.P."/>
            <person name="Shinohara A."/>
            <person name="Yoshida Y."/>
            <person name="Fujiwara M."/>
            <person name="Mori M."/>
            <person name="Tomita M."/>
            <person name="Arakawa K."/>
        </authorList>
    </citation>
    <scope>NUCLEOTIDE SEQUENCE [LARGE SCALE GENOMIC DNA]</scope>
</reference>
<name>A0A4Y2N9H9_ARAVE</name>
<feature type="region of interest" description="Disordered" evidence="1">
    <location>
        <begin position="29"/>
        <end position="54"/>
    </location>
</feature>
<dbReference type="AlphaFoldDB" id="A0A4Y2N9H9"/>
<organism evidence="2 3">
    <name type="scientific">Araneus ventricosus</name>
    <name type="common">Orbweaver spider</name>
    <name type="synonym">Epeira ventricosa</name>
    <dbReference type="NCBI Taxonomy" id="182803"/>
    <lineage>
        <taxon>Eukaryota</taxon>
        <taxon>Metazoa</taxon>
        <taxon>Ecdysozoa</taxon>
        <taxon>Arthropoda</taxon>
        <taxon>Chelicerata</taxon>
        <taxon>Arachnida</taxon>
        <taxon>Araneae</taxon>
        <taxon>Araneomorphae</taxon>
        <taxon>Entelegynae</taxon>
        <taxon>Araneoidea</taxon>
        <taxon>Araneidae</taxon>
        <taxon>Araneus</taxon>
    </lineage>
</organism>
<evidence type="ECO:0000313" key="3">
    <source>
        <dbReference type="Proteomes" id="UP000499080"/>
    </source>
</evidence>
<comment type="caution">
    <text evidence="2">The sequence shown here is derived from an EMBL/GenBank/DDBJ whole genome shotgun (WGS) entry which is preliminary data.</text>
</comment>
<keyword evidence="3" id="KW-1185">Reference proteome</keyword>
<evidence type="ECO:0000313" key="2">
    <source>
        <dbReference type="EMBL" id="GBN36088.1"/>
    </source>
</evidence>
<sequence>MVIQGRNGDEVYPYNHPLVFKSDVVVQERKRLDSSPQSDTSGLQLRDDGTRRKQSRTLINEVAEIFASWRSKGLNEQK</sequence>